<keyword evidence="1" id="KW-0479">Metal-binding</keyword>
<feature type="transmembrane region" description="Helical" evidence="2">
    <location>
        <begin position="17"/>
        <end position="44"/>
    </location>
</feature>
<dbReference type="RefSeq" id="WP_142942798.1">
    <property type="nucleotide sequence ID" value="NZ_VIKR01000003.1"/>
</dbReference>
<dbReference type="Pfam" id="PF04608">
    <property type="entry name" value="PgpA"/>
    <property type="match status" value="1"/>
</dbReference>
<comment type="cofactor">
    <cofactor evidence="1">
        <name>Mg(2+)</name>
        <dbReference type="ChEBI" id="CHEBI:18420"/>
    </cofactor>
</comment>
<organism evidence="4 5">
    <name type="scientific">Aliikangiella marina</name>
    <dbReference type="NCBI Taxonomy" id="1712262"/>
    <lineage>
        <taxon>Bacteria</taxon>
        <taxon>Pseudomonadati</taxon>
        <taxon>Pseudomonadota</taxon>
        <taxon>Gammaproteobacteria</taxon>
        <taxon>Oceanospirillales</taxon>
        <taxon>Pleioneaceae</taxon>
        <taxon>Aliikangiella</taxon>
    </lineage>
</organism>
<dbReference type="InterPro" id="IPR026037">
    <property type="entry name" value="PgpA"/>
</dbReference>
<keyword evidence="1" id="KW-0460">Magnesium</keyword>
<dbReference type="GO" id="GO:0005886">
    <property type="term" value="C:plasma membrane"/>
    <property type="evidence" value="ECO:0007669"/>
    <property type="project" value="UniProtKB-SubCell"/>
</dbReference>
<protein>
    <recommendedName>
        <fullName evidence="1">Phosphatidylglycerophosphatase A</fullName>
        <ecNumber evidence="1">3.1.3.27</ecNumber>
    </recommendedName>
    <alternativeName>
        <fullName evidence="1">Phosphatidylglycerolphosphate phosphatase A</fullName>
    </alternativeName>
</protein>
<evidence type="ECO:0000313" key="4">
    <source>
        <dbReference type="EMBL" id="TQV74090.1"/>
    </source>
</evidence>
<keyword evidence="1 2" id="KW-0812">Transmembrane</keyword>
<keyword evidence="1" id="KW-0595">Phospholipid degradation</keyword>
<comment type="pathway">
    <text evidence="1">Phospholipid metabolism; phosphatidylglycerol biosynthesis; phosphatidylglycerol from CDP-diacylglycerol: step 2/2.</text>
</comment>
<proteinExistence type="predicted"/>
<dbReference type="InterPro" id="IPR007686">
    <property type="entry name" value="YutG/PgpA"/>
</dbReference>
<evidence type="ECO:0000256" key="2">
    <source>
        <dbReference type="SAM" id="Phobius"/>
    </source>
</evidence>
<feature type="domain" description="YutG/PgpA" evidence="3">
    <location>
        <begin position="18"/>
        <end position="155"/>
    </location>
</feature>
<gene>
    <name evidence="4" type="ORF">FLL45_14635</name>
</gene>
<feature type="transmembrane region" description="Helical" evidence="2">
    <location>
        <begin position="51"/>
        <end position="69"/>
    </location>
</feature>
<keyword evidence="5" id="KW-1185">Reference proteome</keyword>
<keyword evidence="1" id="KW-1208">Phospholipid metabolism</keyword>
<dbReference type="SUPFAM" id="SSF101307">
    <property type="entry name" value="YutG-like"/>
    <property type="match status" value="1"/>
</dbReference>
<dbReference type="EMBL" id="VIKR01000003">
    <property type="protein sequence ID" value="TQV74090.1"/>
    <property type="molecule type" value="Genomic_DNA"/>
</dbReference>
<evidence type="ECO:0000256" key="1">
    <source>
        <dbReference type="PIRNR" id="PIRNR006162"/>
    </source>
</evidence>
<feature type="transmembrane region" description="Helical" evidence="2">
    <location>
        <begin position="89"/>
        <end position="116"/>
    </location>
</feature>
<dbReference type="PANTHER" id="PTHR36305:SF1">
    <property type="entry name" value="PHOSPHATIDYLGLYCEROPHOSPHATASE A"/>
    <property type="match status" value="1"/>
</dbReference>
<keyword evidence="1" id="KW-0378">Hydrolase</keyword>
<comment type="subcellular location">
    <subcellularLocation>
        <location evidence="1">Cell inner membrane</location>
        <topology evidence="1">Multi-pass membrane protein</topology>
    </subcellularLocation>
</comment>
<reference evidence="4 5" key="1">
    <citation type="submission" date="2019-06" db="EMBL/GenBank/DDBJ databases">
        <title>Draft genome of Aliikangiella marina GYP-15.</title>
        <authorList>
            <person name="Wang G."/>
        </authorList>
    </citation>
    <scope>NUCLEOTIDE SEQUENCE [LARGE SCALE GENOMIC DNA]</scope>
    <source>
        <strain evidence="4 5">GYP-15</strain>
    </source>
</reference>
<dbReference type="AlphaFoldDB" id="A0A545TA48"/>
<keyword evidence="2" id="KW-1133">Transmembrane helix</keyword>
<comment type="function">
    <text evidence="1">Lipid phosphatase which dephosphorylates phosphatidylglycerophosphate (PGP) to phosphatidylglycerol (PG).</text>
</comment>
<dbReference type="Proteomes" id="UP000317839">
    <property type="component" value="Unassembled WGS sequence"/>
</dbReference>
<dbReference type="PANTHER" id="PTHR36305">
    <property type="entry name" value="PHOSPHATIDYLGLYCEROPHOSPHATASE A"/>
    <property type="match status" value="1"/>
</dbReference>
<keyword evidence="1" id="KW-0442">Lipid degradation</keyword>
<keyword evidence="1" id="KW-0997">Cell inner membrane</keyword>
<dbReference type="EC" id="3.1.3.27" evidence="1"/>
<dbReference type="CDD" id="cd06971">
    <property type="entry name" value="PgpA"/>
    <property type="match status" value="1"/>
</dbReference>
<keyword evidence="1 2" id="KW-0472">Membrane</keyword>
<evidence type="ECO:0000313" key="5">
    <source>
        <dbReference type="Proteomes" id="UP000317839"/>
    </source>
</evidence>
<dbReference type="InterPro" id="IPR036681">
    <property type="entry name" value="PgpA-like_sf"/>
</dbReference>
<dbReference type="GO" id="GO:0008962">
    <property type="term" value="F:phosphatidylglycerophosphatase activity"/>
    <property type="evidence" value="ECO:0007669"/>
    <property type="project" value="UniProtKB-EC"/>
</dbReference>
<dbReference type="GO" id="GO:0009395">
    <property type="term" value="P:phospholipid catabolic process"/>
    <property type="evidence" value="ECO:0007669"/>
    <property type="project" value="UniProtKB-KW"/>
</dbReference>
<dbReference type="GO" id="GO:0006655">
    <property type="term" value="P:phosphatidylglycerol biosynthetic process"/>
    <property type="evidence" value="ECO:0007669"/>
    <property type="project" value="UniProtKB-UniPathway"/>
</dbReference>
<dbReference type="PIRSF" id="PIRSF006162">
    <property type="entry name" value="PgpA"/>
    <property type="match status" value="1"/>
</dbReference>
<comment type="caution">
    <text evidence="4">The sequence shown here is derived from an EMBL/GenBank/DDBJ whole genome shotgun (WGS) entry which is preliminary data.</text>
</comment>
<sequence>MAEKIAASQVMTNPVNFFAFGFGAGLAPKAPGTFGTLVAIPFVWLTADLSLFYYLALTAVICIVGVYLCHKSAEQLGVHDHPGIVWDEIAGYFITMIGFSFTWTNAIVGFVLFRFFDIIKPWPIRWADKKVSGGFGIMLDDIIAGMFAWVSLFLFNYFGSGL</sequence>
<dbReference type="GO" id="GO:0046872">
    <property type="term" value="F:metal ion binding"/>
    <property type="evidence" value="ECO:0007669"/>
    <property type="project" value="UniProtKB-KW"/>
</dbReference>
<accession>A0A545TA48</accession>
<evidence type="ECO:0000259" key="3">
    <source>
        <dbReference type="Pfam" id="PF04608"/>
    </source>
</evidence>
<name>A0A545TA48_9GAMM</name>
<keyword evidence="1" id="KW-1003">Cell membrane</keyword>
<keyword evidence="1" id="KW-0443">Lipid metabolism</keyword>
<feature type="transmembrane region" description="Helical" evidence="2">
    <location>
        <begin position="137"/>
        <end position="158"/>
    </location>
</feature>
<comment type="catalytic activity">
    <reaction evidence="1">
        <text>a 1,2-diacyl-sn-glycero-3-phospho-(1'-sn-glycero-3'-phosphate) + H2O = a 1,2-diacyl-sn-glycero-3-phospho-(1'-sn-glycerol) + phosphate</text>
        <dbReference type="Rhea" id="RHEA:33751"/>
        <dbReference type="ChEBI" id="CHEBI:15377"/>
        <dbReference type="ChEBI" id="CHEBI:43474"/>
        <dbReference type="ChEBI" id="CHEBI:60110"/>
        <dbReference type="ChEBI" id="CHEBI:64716"/>
        <dbReference type="EC" id="3.1.3.27"/>
    </reaction>
</comment>
<dbReference type="UniPathway" id="UPA00084">
    <property type="reaction ID" value="UER00504"/>
</dbReference>
<dbReference type="OrthoDB" id="9804091at2"/>